<evidence type="ECO:0000313" key="3">
    <source>
        <dbReference type="Proteomes" id="UP000248925"/>
    </source>
</evidence>
<keyword evidence="3" id="KW-1185">Reference proteome</keyword>
<dbReference type="Pfam" id="PF10137">
    <property type="entry name" value="CAP12-PCTIR_TIR"/>
    <property type="match status" value="1"/>
</dbReference>
<name>A0A2W4C4V0_9HYPH</name>
<reference evidence="2 3" key="1">
    <citation type="journal article" date="2018" name="Sci. Rep.">
        <title>Rhizobium tumorigenes sp. nov., a novel plant tumorigenic bacterium isolated from cane gall tumors on thornless blackberry.</title>
        <authorList>
            <person name="Kuzmanovi N."/>
            <person name="Smalla K."/>
            <person name="Gronow S."/>
            <person name="PuBawska J."/>
        </authorList>
    </citation>
    <scope>NUCLEOTIDE SEQUENCE [LARGE SCALE GENOMIC DNA]</scope>
    <source>
        <strain evidence="2 3">CCBAU 85046</strain>
    </source>
</reference>
<proteinExistence type="predicted"/>
<evidence type="ECO:0000259" key="1">
    <source>
        <dbReference type="Pfam" id="PF10137"/>
    </source>
</evidence>
<evidence type="ECO:0000313" key="2">
    <source>
        <dbReference type="EMBL" id="PZM08071.1"/>
    </source>
</evidence>
<gene>
    <name evidence="2" type="ORF">CPY51_30475</name>
</gene>
<dbReference type="AlphaFoldDB" id="A0A2W4C4V0"/>
<feature type="domain" description="CD-NTase-associated protein 12/Pycsar effector protein TIR" evidence="1">
    <location>
        <begin position="15"/>
        <end position="138"/>
    </location>
</feature>
<sequence length="244" mass="27032">MRGRSQKADGNVMKNIFLGHSTESARLADAMQDQFEAPLYCGRASDKSGFCSFRVNHSHLDNLIRVTNQVDFAVFLLTPDDDLTHRDKNALAPRDNVILELGLFMGALGKERTFFVAPGDHEIKLPSDLQGITPITYSYSVSKANPGRAVQAACRQIKQLIDVLPPLQRKFDGQPREATLPIAVPTGMLIAQKLNKQINFQGSFVMQKRVVALANGKWDETLNAWKISEQRLSELETALGGKPV</sequence>
<dbReference type="InterPro" id="IPR019302">
    <property type="entry name" value="CAP12/PCTIR_TIR_dom"/>
</dbReference>
<accession>A0A2W4C4V0</accession>
<organism evidence="2 3">
    <name type="scientific">Rhizobium tubonense</name>
    <dbReference type="NCBI Taxonomy" id="484088"/>
    <lineage>
        <taxon>Bacteria</taxon>
        <taxon>Pseudomonadati</taxon>
        <taxon>Pseudomonadota</taxon>
        <taxon>Alphaproteobacteria</taxon>
        <taxon>Hyphomicrobiales</taxon>
        <taxon>Rhizobiaceae</taxon>
        <taxon>Rhizobium/Agrobacterium group</taxon>
        <taxon>Rhizobium</taxon>
    </lineage>
</organism>
<dbReference type="Proteomes" id="UP000248925">
    <property type="component" value="Unassembled WGS sequence"/>
</dbReference>
<dbReference type="EMBL" id="PCDP01000076">
    <property type="protein sequence ID" value="PZM08071.1"/>
    <property type="molecule type" value="Genomic_DNA"/>
</dbReference>
<dbReference type="OrthoDB" id="5497289at2"/>
<dbReference type="GO" id="GO:0050135">
    <property type="term" value="F:NADP+ nucleosidase activity"/>
    <property type="evidence" value="ECO:0007669"/>
    <property type="project" value="InterPro"/>
</dbReference>
<comment type="caution">
    <text evidence="2">The sequence shown here is derived from an EMBL/GenBank/DDBJ whole genome shotgun (WGS) entry which is preliminary data.</text>
</comment>
<protein>
    <recommendedName>
        <fullName evidence="1">CD-NTase-associated protein 12/Pycsar effector protein TIR domain-containing protein</fullName>
    </recommendedName>
</protein>